<dbReference type="InterPro" id="IPR051060">
    <property type="entry name" value="Carbamoyltrans_HypF-like"/>
</dbReference>
<organism evidence="12 13">
    <name type="scientific">Azomonas agilis</name>
    <dbReference type="NCBI Taxonomy" id="116849"/>
    <lineage>
        <taxon>Bacteria</taxon>
        <taxon>Pseudomonadati</taxon>
        <taxon>Pseudomonadota</taxon>
        <taxon>Gammaproteobacteria</taxon>
        <taxon>Pseudomonadales</taxon>
        <taxon>Pseudomonadaceae</taxon>
        <taxon>Azomonas</taxon>
    </lineage>
</organism>
<sequence length="764" mass="82655">MQGVGLRPHLFRLATELGLTGQVCNQGAQVCLDLYGPAQVLAGFEARLRASLPPLARLDELRAEPLPAEAVPSEFLIVDSQSQSADAPLAMPLDAAVCPECLAELFDPADRRWRYPFINCTHCGPRYSLIRALPYDRAQTSMAAFRQCPDCAQEYQNPAHRRFHAQPNACPECGPKLWCESKGGEVVAGDPLVLAVAALARGEILALRGVGGFHLACDARNAEAVARLRQRKQRPAKPLAVMALNLASLEALVQLNPAAREALTSTAAPIVLADFQPKAASPLAPNLAPDLRCLGVMLPHTPLHWLLFHEYLGRPMGTDWLTQPCPLYLVMTSANRSGAPLIADNAQARTQLADIADLWLMHDREIISPCDDSVVDGRGWEPIPIRAGRGFAPLILPLQHSGPSVLALGGYLKNTFCLTQGDQACLSVPMGDLDDAEGCRALAPRIEQLRQQLGVQPEHIACDLHPDSHTARLAQQLAAQWHIPLHPVQHHQAHIAAVMAEYALEGPLLGLALDGSGLGWDGRWRGGELLRVEASGFQPLGELTPLALPGGDQAAREPWRMAAAALHALGRSAEIPPRFAEYAGSNVVIQMLVRGLNCPLSHSMGRVFDAVAGLLGLGARQQFEAQAAMRLEALVEQLPEQPPKLWQINAEQQLSLYPLLAELADGSYSPQQGSELAHGVIIAALCDWVQQASQHTGLKQLVLSGGCFLNRWLREGVAAGLRAQGLEVFIPRRVPVNDSGLALGQAWVVQMALRHRSMNTDEVR</sequence>
<keyword evidence="6" id="KW-0862">Zinc</keyword>
<reference evidence="12 13" key="1">
    <citation type="submission" date="2019-07" db="EMBL/GenBank/DDBJ databases">
        <title>Genomic Encyclopedia of Type Strains, Phase I: the one thousand microbial genomes (KMG-I) project.</title>
        <authorList>
            <person name="Kyrpides N."/>
        </authorList>
    </citation>
    <scope>NUCLEOTIDE SEQUENCE [LARGE SCALE GENOMIC DNA]</scope>
    <source>
        <strain evidence="12 13">DSM 375</strain>
    </source>
</reference>
<dbReference type="SUPFAM" id="SSF55821">
    <property type="entry name" value="YrdC/RibB"/>
    <property type="match status" value="1"/>
</dbReference>
<feature type="domain" description="YrdC-like" evidence="11">
    <location>
        <begin position="189"/>
        <end position="390"/>
    </location>
</feature>
<evidence type="ECO:0000259" key="11">
    <source>
        <dbReference type="PROSITE" id="PS51163"/>
    </source>
</evidence>
<dbReference type="Pfam" id="PF07503">
    <property type="entry name" value="zf-HYPF"/>
    <property type="match status" value="2"/>
</dbReference>
<dbReference type="PIRSF" id="PIRSF006256">
    <property type="entry name" value="CMPcnvr_hdrg_mat"/>
    <property type="match status" value="1"/>
</dbReference>
<evidence type="ECO:0000256" key="9">
    <source>
        <dbReference type="PROSITE-ProRule" id="PRU00520"/>
    </source>
</evidence>
<dbReference type="InterPro" id="IPR055128">
    <property type="entry name" value="HypF_C_2"/>
</dbReference>
<keyword evidence="3" id="KW-0436">Ligase</keyword>
<dbReference type="NCBIfam" id="TIGR00143">
    <property type="entry name" value="hypF"/>
    <property type="match status" value="1"/>
</dbReference>
<dbReference type="AlphaFoldDB" id="A0A562J0H5"/>
<dbReference type="GO" id="GO:0003998">
    <property type="term" value="F:acylphosphatase activity"/>
    <property type="evidence" value="ECO:0007669"/>
    <property type="project" value="UniProtKB-EC"/>
</dbReference>
<dbReference type="InterPro" id="IPR017945">
    <property type="entry name" value="DHBP_synth_RibB-like_a/b_dom"/>
</dbReference>
<dbReference type="SUPFAM" id="SSF54975">
    <property type="entry name" value="Acylphosphatase/BLUF domain-like"/>
    <property type="match status" value="1"/>
</dbReference>
<evidence type="ECO:0000256" key="5">
    <source>
        <dbReference type="ARBA" id="ARBA00022771"/>
    </source>
</evidence>
<dbReference type="InterPro" id="IPR011125">
    <property type="entry name" value="Znf_HypF"/>
</dbReference>
<evidence type="ECO:0000256" key="4">
    <source>
        <dbReference type="ARBA" id="ARBA00022723"/>
    </source>
</evidence>
<dbReference type="Proteomes" id="UP000319627">
    <property type="component" value="Unassembled WGS sequence"/>
</dbReference>
<dbReference type="GO" id="GO:0016874">
    <property type="term" value="F:ligase activity"/>
    <property type="evidence" value="ECO:0007669"/>
    <property type="project" value="UniProtKB-UniRule"/>
</dbReference>
<evidence type="ECO:0000313" key="12">
    <source>
        <dbReference type="EMBL" id="TWH76610.1"/>
    </source>
</evidence>
<comment type="function">
    <text evidence="8">Involved in the maturation of [NiFe] hydrogenases. Along with HypE, it catalyzes the synthesis of the CN ligands of the active site iron of [NiFe]-hydrogenases. HypF functions as a carbamoyl transferase using carbamoylphosphate as a substrate and transferring the carboxamido moiety in an ATP-dependent reaction to the thiolate of the C-terminal cysteine of HypE yielding a protein-S-carboxamide.</text>
</comment>
<gene>
    <name evidence="12" type="ORF">LX59_00655</name>
</gene>
<dbReference type="EMBL" id="VLKG01000002">
    <property type="protein sequence ID" value="TWH76610.1"/>
    <property type="molecule type" value="Genomic_DNA"/>
</dbReference>
<name>A0A562J0H5_9GAMM</name>
<dbReference type="InterPro" id="IPR036046">
    <property type="entry name" value="Acylphosphatase-like_dom_sf"/>
</dbReference>
<keyword evidence="9" id="KW-0378">Hydrolase</keyword>
<evidence type="ECO:0000256" key="1">
    <source>
        <dbReference type="ARBA" id="ARBA00004711"/>
    </source>
</evidence>
<accession>A0A562J0H5</accession>
<evidence type="ECO:0000313" key="13">
    <source>
        <dbReference type="Proteomes" id="UP000319627"/>
    </source>
</evidence>
<dbReference type="Gene3D" id="3.30.420.360">
    <property type="match status" value="1"/>
</dbReference>
<feature type="active site" evidence="9">
    <location>
        <position position="25"/>
    </location>
</feature>
<dbReference type="Gene3D" id="3.30.420.40">
    <property type="match status" value="1"/>
</dbReference>
<dbReference type="GO" id="GO:0051604">
    <property type="term" value="P:protein maturation"/>
    <property type="evidence" value="ECO:0007669"/>
    <property type="project" value="TreeGrafter"/>
</dbReference>
<feature type="active site" evidence="9">
    <location>
        <position position="7"/>
    </location>
</feature>
<feature type="domain" description="Acylphosphatase-like" evidence="10">
    <location>
        <begin position="1"/>
        <end position="79"/>
    </location>
</feature>
<keyword evidence="5" id="KW-0863">Zinc-finger</keyword>
<dbReference type="UniPathway" id="UPA00335"/>
<comment type="pathway">
    <text evidence="1 8">Protein modification; [NiFe] hydrogenase maturation.</text>
</comment>
<dbReference type="GO" id="GO:0016743">
    <property type="term" value="F:carboxyl- or carbamoyltransferase activity"/>
    <property type="evidence" value="ECO:0007669"/>
    <property type="project" value="UniProtKB-UniRule"/>
</dbReference>
<dbReference type="Gene3D" id="3.30.110.120">
    <property type="match status" value="1"/>
</dbReference>
<evidence type="ECO:0000259" key="10">
    <source>
        <dbReference type="PROSITE" id="PS51160"/>
    </source>
</evidence>
<dbReference type="PROSITE" id="PS51163">
    <property type="entry name" value="YRDC"/>
    <property type="match status" value="1"/>
</dbReference>
<evidence type="ECO:0000256" key="8">
    <source>
        <dbReference type="PIRNR" id="PIRNR006256"/>
    </source>
</evidence>
<comment type="catalytic activity">
    <reaction evidence="9">
        <text>an acyl phosphate + H2O = a carboxylate + phosphate + H(+)</text>
        <dbReference type="Rhea" id="RHEA:14965"/>
        <dbReference type="ChEBI" id="CHEBI:15377"/>
        <dbReference type="ChEBI" id="CHEBI:15378"/>
        <dbReference type="ChEBI" id="CHEBI:29067"/>
        <dbReference type="ChEBI" id="CHEBI:43474"/>
        <dbReference type="ChEBI" id="CHEBI:59918"/>
        <dbReference type="EC" id="3.6.1.7"/>
    </reaction>
</comment>
<evidence type="ECO:0000256" key="3">
    <source>
        <dbReference type="ARBA" id="ARBA00022598"/>
    </source>
</evidence>
<dbReference type="GO" id="GO:0003725">
    <property type="term" value="F:double-stranded RNA binding"/>
    <property type="evidence" value="ECO:0007669"/>
    <property type="project" value="InterPro"/>
</dbReference>
<dbReference type="Gene3D" id="3.90.870.50">
    <property type="match status" value="1"/>
</dbReference>
<proteinExistence type="inferred from homology"/>
<keyword evidence="13" id="KW-1185">Reference proteome</keyword>
<dbReference type="InterPro" id="IPR004421">
    <property type="entry name" value="Carbamoyltransferase_HypF"/>
</dbReference>
<protein>
    <recommendedName>
        <fullName evidence="8">Carbamoyltransferase HypF</fullName>
        <ecNumber evidence="8">6.2.-.-</ecNumber>
    </recommendedName>
</protein>
<comment type="caution">
    <text evidence="12">The sequence shown here is derived from an EMBL/GenBank/DDBJ whole genome shotgun (WGS) entry which is preliminary data.</text>
</comment>
<evidence type="ECO:0000256" key="2">
    <source>
        <dbReference type="ARBA" id="ARBA00008097"/>
    </source>
</evidence>
<dbReference type="Pfam" id="PF17788">
    <property type="entry name" value="HypF_C"/>
    <property type="match status" value="1"/>
</dbReference>
<dbReference type="GO" id="GO:0008270">
    <property type="term" value="F:zinc ion binding"/>
    <property type="evidence" value="ECO:0007669"/>
    <property type="project" value="UniProtKB-KW"/>
</dbReference>
<comment type="similarity">
    <text evidence="2 8">Belongs to the carbamoyltransferase HypF family.</text>
</comment>
<dbReference type="PANTHER" id="PTHR42959:SF1">
    <property type="entry name" value="CARBAMOYLTRANSFERASE HYPF"/>
    <property type="match status" value="1"/>
</dbReference>
<dbReference type="Pfam" id="PF00708">
    <property type="entry name" value="Acylphosphatase"/>
    <property type="match status" value="1"/>
</dbReference>
<dbReference type="Pfam" id="PF01300">
    <property type="entry name" value="Sua5_yciO_yrdC"/>
    <property type="match status" value="1"/>
</dbReference>
<dbReference type="InterPro" id="IPR041440">
    <property type="entry name" value="HypF_C"/>
</dbReference>
<evidence type="ECO:0000256" key="6">
    <source>
        <dbReference type="ARBA" id="ARBA00022833"/>
    </source>
</evidence>
<dbReference type="PROSITE" id="PS51160">
    <property type="entry name" value="ACYLPHOSPHATASE_3"/>
    <property type="match status" value="1"/>
</dbReference>
<dbReference type="EC" id="6.2.-.-" evidence="8"/>
<dbReference type="Pfam" id="PF22521">
    <property type="entry name" value="HypF_C_2"/>
    <property type="match status" value="1"/>
</dbReference>
<keyword evidence="4" id="KW-0479">Metal-binding</keyword>
<dbReference type="PANTHER" id="PTHR42959">
    <property type="entry name" value="CARBAMOYLTRANSFERASE"/>
    <property type="match status" value="1"/>
</dbReference>
<evidence type="ECO:0000256" key="7">
    <source>
        <dbReference type="ARBA" id="ARBA00048220"/>
    </source>
</evidence>
<comment type="catalytic activity">
    <reaction evidence="7 8">
        <text>C-terminal L-cysteinyl-[HypE protein] + carbamoyl phosphate + ATP + H2O = C-terminal S-carboxamide-L-cysteinyl-[HypE protein] + AMP + phosphate + diphosphate + H(+)</text>
        <dbReference type="Rhea" id="RHEA:55636"/>
        <dbReference type="Rhea" id="RHEA-COMP:14247"/>
        <dbReference type="Rhea" id="RHEA-COMP:14392"/>
        <dbReference type="ChEBI" id="CHEBI:15377"/>
        <dbReference type="ChEBI" id="CHEBI:15378"/>
        <dbReference type="ChEBI" id="CHEBI:30616"/>
        <dbReference type="ChEBI" id="CHEBI:33019"/>
        <dbReference type="ChEBI" id="CHEBI:43474"/>
        <dbReference type="ChEBI" id="CHEBI:58228"/>
        <dbReference type="ChEBI" id="CHEBI:76913"/>
        <dbReference type="ChEBI" id="CHEBI:139126"/>
        <dbReference type="ChEBI" id="CHEBI:456215"/>
    </reaction>
</comment>
<dbReference type="InterPro" id="IPR001792">
    <property type="entry name" value="Acylphosphatase-like_dom"/>
</dbReference>
<dbReference type="InterPro" id="IPR006070">
    <property type="entry name" value="Sua5-like_dom"/>
</dbReference>